<evidence type="ECO:0000256" key="3">
    <source>
        <dbReference type="ARBA" id="ARBA00022795"/>
    </source>
</evidence>
<keyword evidence="5" id="KW-0966">Cell projection</keyword>
<dbReference type="GO" id="GO:0044780">
    <property type="term" value="P:bacterial-type flagellum assembly"/>
    <property type="evidence" value="ECO:0007669"/>
    <property type="project" value="InterPro"/>
</dbReference>
<evidence type="ECO:0000256" key="1">
    <source>
        <dbReference type="ARBA" id="ARBA00002397"/>
    </source>
</evidence>
<keyword evidence="6" id="KW-1185">Reference proteome</keyword>
<dbReference type="EMBL" id="CP040946">
    <property type="protein sequence ID" value="QDC44310.1"/>
    <property type="molecule type" value="Genomic_DNA"/>
</dbReference>
<keyword evidence="5" id="KW-0282">Flagellum</keyword>
<dbReference type="KEGG" id="mmec:FIU01_07095"/>
<evidence type="ECO:0000256" key="4">
    <source>
        <dbReference type="SAM" id="MobiDB-lite"/>
    </source>
</evidence>
<keyword evidence="3" id="KW-1005">Bacterial flagellum biogenesis</keyword>
<dbReference type="InterPro" id="IPR007809">
    <property type="entry name" value="FlgN-like"/>
</dbReference>
<accession>A0A5B8CT47</accession>
<gene>
    <name evidence="5" type="ORF">FIU01_07095</name>
</gene>
<reference evidence="6" key="1">
    <citation type="journal article" date="2019" name="ISME J.">
        <title>Evolution in action: habitat transition from sediment to the pelagial leads to genome streamlining in Methylophilaceae.</title>
        <authorList>
            <person name="Salcher M."/>
            <person name="Schaefle D."/>
            <person name="Kaspar M."/>
            <person name="Neuenschwander S.M."/>
            <person name="Ghai R."/>
        </authorList>
    </citation>
    <scope>NUCLEOTIDE SEQUENCE [LARGE SCALE GENOMIC DNA]</scope>
    <source>
        <strain evidence="6">MMS-M-51</strain>
    </source>
</reference>
<dbReference type="Pfam" id="PF05130">
    <property type="entry name" value="FlgN"/>
    <property type="match status" value="1"/>
</dbReference>
<proteinExistence type="inferred from homology"/>
<comment type="function">
    <text evidence="1">Required for the efficient initiation of filament assembly.</text>
</comment>
<organism evidence="5 6">
    <name type="scientific">Methylophilus medardicus</name>
    <dbReference type="NCBI Taxonomy" id="2588534"/>
    <lineage>
        <taxon>Bacteria</taxon>
        <taxon>Pseudomonadati</taxon>
        <taxon>Pseudomonadota</taxon>
        <taxon>Betaproteobacteria</taxon>
        <taxon>Nitrosomonadales</taxon>
        <taxon>Methylophilaceae</taxon>
        <taxon>Methylophilus</taxon>
    </lineage>
</organism>
<keyword evidence="5" id="KW-0969">Cilium</keyword>
<feature type="region of interest" description="Disordered" evidence="4">
    <location>
        <begin position="140"/>
        <end position="159"/>
    </location>
</feature>
<dbReference type="InterPro" id="IPR036679">
    <property type="entry name" value="FlgN-like_sf"/>
</dbReference>
<feature type="compositionally biased region" description="Polar residues" evidence="4">
    <location>
        <begin position="144"/>
        <end position="159"/>
    </location>
</feature>
<dbReference type="SUPFAM" id="SSF140566">
    <property type="entry name" value="FlgN-like"/>
    <property type="match status" value="1"/>
</dbReference>
<dbReference type="RefSeq" id="WP_140003642.1">
    <property type="nucleotide sequence ID" value="NZ_CP040946.1"/>
</dbReference>
<comment type="similarity">
    <text evidence="2">Belongs to the FlgN family.</text>
</comment>
<protein>
    <submittedName>
        <fullName evidence="5">Flagellar protein FlgN</fullName>
    </submittedName>
</protein>
<dbReference type="OrthoDB" id="8561298at2"/>
<dbReference type="AlphaFoldDB" id="A0A5B8CT47"/>
<evidence type="ECO:0000313" key="6">
    <source>
        <dbReference type="Proteomes" id="UP000311008"/>
    </source>
</evidence>
<evidence type="ECO:0000313" key="5">
    <source>
        <dbReference type="EMBL" id="QDC44310.1"/>
    </source>
</evidence>
<dbReference type="Gene3D" id="1.20.58.300">
    <property type="entry name" value="FlgN-like"/>
    <property type="match status" value="1"/>
</dbReference>
<name>A0A5B8CT47_9PROT</name>
<sequence length="159" mass="17490">MTSANHSSTAQVTFEKDAALVSELLSDLQSEQSALIAADLDTIERMVDRRVELLQALGAAANERYDALAAAGFEPNEQGMAVWLQQQSSTLLDSAWVTFQQQLTQAKELNRINGILINKNFMRNQEKLDALNGKSAAPQFYGKNGQTHRANTTRSSFSV</sequence>
<dbReference type="Proteomes" id="UP000311008">
    <property type="component" value="Chromosome"/>
</dbReference>
<evidence type="ECO:0000256" key="2">
    <source>
        <dbReference type="ARBA" id="ARBA00007703"/>
    </source>
</evidence>